<dbReference type="Gene3D" id="3.40.50.360">
    <property type="match status" value="1"/>
</dbReference>
<dbReference type="GO" id="GO:0010181">
    <property type="term" value="F:FMN binding"/>
    <property type="evidence" value="ECO:0007669"/>
    <property type="project" value="UniProtKB-UniRule"/>
</dbReference>
<dbReference type="EMBL" id="PGTB01000111">
    <property type="protein sequence ID" value="PJE35156.1"/>
    <property type="molecule type" value="Genomic_DNA"/>
</dbReference>
<dbReference type="GO" id="GO:0016655">
    <property type="term" value="F:oxidoreductase activity, acting on NAD(P)H, quinone or similar compound as acceptor"/>
    <property type="evidence" value="ECO:0007669"/>
    <property type="project" value="InterPro"/>
</dbReference>
<feature type="binding site" evidence="6">
    <location>
        <begin position="17"/>
        <end position="19"/>
    </location>
    <ligand>
        <name>FMN</name>
        <dbReference type="ChEBI" id="CHEBI:58210"/>
    </ligand>
</feature>
<dbReference type="AlphaFoldDB" id="A0A2M8IXA1"/>
<keyword evidence="3 6" id="KW-0560">Oxidoreductase</keyword>
<comment type="catalytic activity">
    <reaction evidence="6">
        <text>2 a quinone + NADH + H(+) = 2 a 1,4-benzosemiquinone + NAD(+)</text>
        <dbReference type="Rhea" id="RHEA:65952"/>
        <dbReference type="ChEBI" id="CHEBI:15378"/>
        <dbReference type="ChEBI" id="CHEBI:57540"/>
        <dbReference type="ChEBI" id="CHEBI:57945"/>
        <dbReference type="ChEBI" id="CHEBI:132124"/>
        <dbReference type="ChEBI" id="CHEBI:134225"/>
    </reaction>
</comment>
<dbReference type="EC" id="1.7.1.17" evidence="6"/>
<sequence length="193" mass="20756">MTKTLLHIDASALADRSVSRQISARIVEHLAPAEVIRRDLSDPLPILTQDWIGANFTPADQRSDAHKAQLALSDSLLDEVERAEVIVIGTPMYNFAVPANLKAWLDQIARAGRSFRYTESGPEGLLTGKRVIIAIATGGTAIGSDHDFASGYLRFMLGFLGLTDVSFVTADQLGTPAETKLEAAQAQIARLAA</sequence>
<comment type="cofactor">
    <cofactor evidence="6">
        <name>FMN</name>
        <dbReference type="ChEBI" id="CHEBI:58210"/>
    </cofactor>
    <text evidence="6">Binds 1 FMN per subunit.</text>
</comment>
<feature type="domain" description="Flavodoxin-like fold" evidence="7">
    <location>
        <begin position="3"/>
        <end position="190"/>
    </location>
</feature>
<evidence type="ECO:0000259" key="7">
    <source>
        <dbReference type="Pfam" id="PF02525"/>
    </source>
</evidence>
<comment type="subunit">
    <text evidence="6">Homodimer.</text>
</comment>
<organism evidence="8 9">
    <name type="scientific">Pseudooceanicola lipolyticus</name>
    <dbReference type="NCBI Taxonomy" id="2029104"/>
    <lineage>
        <taxon>Bacteria</taxon>
        <taxon>Pseudomonadati</taxon>
        <taxon>Pseudomonadota</taxon>
        <taxon>Alphaproteobacteria</taxon>
        <taxon>Rhodobacterales</taxon>
        <taxon>Paracoccaceae</taxon>
        <taxon>Pseudooceanicola</taxon>
    </lineage>
</organism>
<dbReference type="RefSeq" id="WP_100163945.1">
    <property type="nucleotide sequence ID" value="NZ_PGTB01000111.1"/>
</dbReference>
<accession>A0A2M8IXA1</accession>
<dbReference type="PANTHER" id="PTHR43741:SF4">
    <property type="entry name" value="FMN-DEPENDENT NADH:QUINONE OXIDOREDUCTASE"/>
    <property type="match status" value="1"/>
</dbReference>
<comment type="similarity">
    <text evidence="6">Belongs to the azoreductase type 1 family.</text>
</comment>
<comment type="function">
    <text evidence="6">Also exhibits azoreductase activity. Catalyzes the reductive cleavage of the azo bond in aromatic azo compounds to the corresponding amines.</text>
</comment>
<dbReference type="Pfam" id="PF02525">
    <property type="entry name" value="Flavodoxin_2"/>
    <property type="match status" value="1"/>
</dbReference>
<dbReference type="HAMAP" id="MF_01216">
    <property type="entry name" value="Azoreductase_type1"/>
    <property type="match status" value="1"/>
</dbReference>
<dbReference type="GO" id="GO:0009055">
    <property type="term" value="F:electron transfer activity"/>
    <property type="evidence" value="ECO:0007669"/>
    <property type="project" value="UniProtKB-UniRule"/>
</dbReference>
<comment type="function">
    <text evidence="6">Quinone reductase that provides resistance to thiol-specific stress caused by electrophilic quinones.</text>
</comment>
<name>A0A2M8IXA1_9RHOB</name>
<evidence type="ECO:0000313" key="9">
    <source>
        <dbReference type="Proteomes" id="UP000231553"/>
    </source>
</evidence>
<keyword evidence="2 6" id="KW-0288">FMN</keyword>
<comment type="catalytic activity">
    <reaction evidence="5">
        <text>N,N-dimethyl-1,4-phenylenediamine + anthranilate + 2 NAD(+) = 2-(4-dimethylaminophenyl)diazenylbenzoate + 2 NADH + 2 H(+)</text>
        <dbReference type="Rhea" id="RHEA:55872"/>
        <dbReference type="ChEBI" id="CHEBI:15378"/>
        <dbReference type="ChEBI" id="CHEBI:15783"/>
        <dbReference type="ChEBI" id="CHEBI:16567"/>
        <dbReference type="ChEBI" id="CHEBI:57540"/>
        <dbReference type="ChEBI" id="CHEBI:57945"/>
        <dbReference type="ChEBI" id="CHEBI:71579"/>
        <dbReference type="EC" id="1.7.1.17"/>
    </reaction>
    <physiologicalReaction direction="right-to-left" evidence="5">
        <dbReference type="Rhea" id="RHEA:55874"/>
    </physiologicalReaction>
</comment>
<feature type="binding site" evidence="6">
    <location>
        <position position="11"/>
    </location>
    <ligand>
        <name>FMN</name>
        <dbReference type="ChEBI" id="CHEBI:58210"/>
    </ligand>
</feature>
<feature type="binding site" evidence="6">
    <location>
        <begin position="92"/>
        <end position="95"/>
    </location>
    <ligand>
        <name>FMN</name>
        <dbReference type="ChEBI" id="CHEBI:58210"/>
    </ligand>
</feature>
<evidence type="ECO:0000256" key="2">
    <source>
        <dbReference type="ARBA" id="ARBA00022643"/>
    </source>
</evidence>
<evidence type="ECO:0000256" key="5">
    <source>
        <dbReference type="ARBA" id="ARBA00048542"/>
    </source>
</evidence>
<evidence type="ECO:0000256" key="6">
    <source>
        <dbReference type="HAMAP-Rule" id="MF_01216"/>
    </source>
</evidence>
<dbReference type="GO" id="GO:0016652">
    <property type="term" value="F:oxidoreductase activity, acting on NAD(P)H as acceptor"/>
    <property type="evidence" value="ECO:0007669"/>
    <property type="project" value="UniProtKB-UniRule"/>
</dbReference>
<dbReference type="InterPro" id="IPR023048">
    <property type="entry name" value="NADH:quinone_OxRdtase_FMN_depd"/>
</dbReference>
<proteinExistence type="inferred from homology"/>
<dbReference type="InterPro" id="IPR003680">
    <property type="entry name" value="Flavodoxin_fold"/>
</dbReference>
<evidence type="ECO:0000256" key="3">
    <source>
        <dbReference type="ARBA" id="ARBA00023002"/>
    </source>
</evidence>
<comment type="caution">
    <text evidence="6">Lacks conserved residue(s) required for the propagation of feature annotation.</text>
</comment>
<comment type="caution">
    <text evidence="8">The sequence shown here is derived from an EMBL/GenBank/DDBJ whole genome shotgun (WGS) entry which is preliminary data.</text>
</comment>
<dbReference type="SUPFAM" id="SSF52218">
    <property type="entry name" value="Flavoproteins"/>
    <property type="match status" value="1"/>
</dbReference>
<keyword evidence="9" id="KW-1185">Reference proteome</keyword>
<evidence type="ECO:0000313" key="8">
    <source>
        <dbReference type="EMBL" id="PJE35156.1"/>
    </source>
</evidence>
<dbReference type="Proteomes" id="UP000231553">
    <property type="component" value="Unassembled WGS sequence"/>
</dbReference>
<dbReference type="InterPro" id="IPR029039">
    <property type="entry name" value="Flavoprotein-like_sf"/>
</dbReference>
<dbReference type="EC" id="1.6.5.-" evidence="6"/>
<keyword evidence="1 6" id="KW-0285">Flavoprotein</keyword>
<evidence type="ECO:0000256" key="4">
    <source>
        <dbReference type="ARBA" id="ARBA00023027"/>
    </source>
</evidence>
<keyword evidence="4 6" id="KW-0520">NAD</keyword>
<protein>
    <recommendedName>
        <fullName evidence="6">FMN dependent NADH:quinone oxidoreductase</fullName>
        <ecNumber evidence="6">1.6.5.-</ecNumber>
    </recommendedName>
    <alternativeName>
        <fullName evidence="6">Azo-dye reductase</fullName>
    </alternativeName>
    <alternativeName>
        <fullName evidence="6">FMN-dependent NADH-azo compound oxidoreductase</fullName>
    </alternativeName>
    <alternativeName>
        <fullName evidence="6">FMN-dependent NADH-azoreductase</fullName>
        <ecNumber evidence="6">1.7.1.17</ecNumber>
    </alternativeName>
</protein>
<reference evidence="8 9" key="1">
    <citation type="journal article" date="2018" name="Int. J. Syst. Evol. Microbiol.">
        <title>Pseudooceanicola lipolyticus sp. nov., a marine alphaproteobacterium, reclassification of Oceanicola flagellatus as Pseudooceanicola flagellatus comb. nov. and emended description of the genus Pseudooceanicola.</title>
        <authorList>
            <person name="Huang M.-M."/>
            <person name="Guo L.-L."/>
            <person name="Wu Y.-H."/>
            <person name="Lai Q.-L."/>
            <person name="Shao Z.-Z."/>
            <person name="Wang C.-S."/>
            <person name="Wu M."/>
            <person name="Xu X.-W."/>
        </authorList>
    </citation>
    <scope>NUCLEOTIDE SEQUENCE [LARGE SCALE GENOMIC DNA]</scope>
    <source>
        <strain evidence="8 9">157</strain>
    </source>
</reference>
<dbReference type="InterPro" id="IPR050104">
    <property type="entry name" value="FMN-dep_NADH:Q_OxRdtase_AzoR1"/>
</dbReference>
<dbReference type="PANTHER" id="PTHR43741">
    <property type="entry name" value="FMN-DEPENDENT NADH-AZOREDUCTASE 1"/>
    <property type="match status" value="1"/>
</dbReference>
<gene>
    <name evidence="6" type="primary">azoR</name>
    <name evidence="8" type="ORF">CVM52_18630</name>
</gene>
<evidence type="ECO:0000256" key="1">
    <source>
        <dbReference type="ARBA" id="ARBA00022630"/>
    </source>
</evidence>
<dbReference type="OrthoDB" id="9787136at2"/>